<dbReference type="AlphaFoldDB" id="A0A0D8HF93"/>
<evidence type="ECO:0000313" key="2">
    <source>
        <dbReference type="Proteomes" id="UP000032360"/>
    </source>
</evidence>
<dbReference type="EMBL" id="JXYS01000129">
    <property type="protein sequence ID" value="KJF15731.1"/>
    <property type="molecule type" value="Genomic_DNA"/>
</dbReference>
<organism evidence="1 2">
    <name type="scientific">Acidithrix ferrooxidans</name>
    <dbReference type="NCBI Taxonomy" id="1280514"/>
    <lineage>
        <taxon>Bacteria</taxon>
        <taxon>Bacillati</taxon>
        <taxon>Actinomycetota</taxon>
        <taxon>Acidimicrobiia</taxon>
        <taxon>Acidimicrobiales</taxon>
        <taxon>Acidimicrobiaceae</taxon>
        <taxon>Acidithrix</taxon>
    </lineage>
</organism>
<evidence type="ECO:0000313" key="1">
    <source>
        <dbReference type="EMBL" id="KJF15731.1"/>
    </source>
</evidence>
<protein>
    <submittedName>
        <fullName evidence="1">Uncharacterized protein</fullName>
    </submittedName>
</protein>
<proteinExistence type="predicted"/>
<keyword evidence="2" id="KW-1185">Reference proteome</keyword>
<gene>
    <name evidence="1" type="ORF">AXFE_34160</name>
</gene>
<accession>A0A0D8HF93</accession>
<comment type="caution">
    <text evidence="1">The sequence shown here is derived from an EMBL/GenBank/DDBJ whole genome shotgun (WGS) entry which is preliminary data.</text>
</comment>
<reference evidence="1 2" key="1">
    <citation type="submission" date="2015-01" db="EMBL/GenBank/DDBJ databases">
        <title>Draft genome of the acidophilic iron oxidizer Acidithrix ferrooxidans strain Py-F3.</title>
        <authorList>
            <person name="Poehlein A."/>
            <person name="Eisen S."/>
            <person name="Schloemann M."/>
            <person name="Johnson B.D."/>
            <person name="Daniel R."/>
            <person name="Muehling M."/>
        </authorList>
    </citation>
    <scope>NUCLEOTIDE SEQUENCE [LARGE SCALE GENOMIC DNA]</scope>
    <source>
        <strain evidence="1 2">Py-F3</strain>
    </source>
</reference>
<dbReference type="Proteomes" id="UP000032360">
    <property type="component" value="Unassembled WGS sequence"/>
</dbReference>
<name>A0A0D8HF93_9ACTN</name>
<sequence>MGSVRLGSAQQDAELALNLRSHLDQSAKIDQAEANLVEVDRASFESTHRDHIYQRSKKNNVAPDFDNHFRIQKILVIQKIRGNEGRRNHLRVIGLALWKN</sequence>